<dbReference type="Pfam" id="PF13018">
    <property type="entry name" value="ESPR"/>
    <property type="match status" value="1"/>
</dbReference>
<dbReference type="SUPFAM" id="SSF51110">
    <property type="entry name" value="alpha-D-mannose-specific plant lectins"/>
    <property type="match status" value="1"/>
</dbReference>
<reference evidence="5 6" key="1">
    <citation type="submission" date="2022-11" db="EMBL/GenBank/DDBJ databases">
        <title>Complete Genome Sequences of three Polynucleobacter sp. Subcluster PnecC Strains KF022, KF023, and KF032 Isolated from a Shallow Eutrophic Lake in Japan.</title>
        <authorList>
            <person name="Ogata Y."/>
            <person name="Watanabe K."/>
            <person name="Takemine S."/>
            <person name="Shindo C."/>
            <person name="Kurokawa R."/>
            <person name="Suda W."/>
        </authorList>
    </citation>
    <scope>NUCLEOTIDE SEQUENCE [LARGE SCALE GENOMIC DNA]</scope>
    <source>
        <strain evidence="5 6">KF032</strain>
    </source>
</reference>
<evidence type="ECO:0000256" key="3">
    <source>
        <dbReference type="ARBA" id="ARBA00022729"/>
    </source>
</evidence>
<dbReference type="InterPro" id="IPR013425">
    <property type="entry name" value="Autotrns_rpt"/>
</dbReference>
<dbReference type="PANTHER" id="PTHR12338">
    <property type="entry name" value="AUTOTRANSPORTER"/>
    <property type="match status" value="1"/>
</dbReference>
<dbReference type="InterPro" id="IPR050909">
    <property type="entry name" value="Bact_Autotransporter_VF"/>
</dbReference>
<name>A0ABN6TRC3_9BURK</name>
<dbReference type="SMART" id="SM00912">
    <property type="entry name" value="Haemagg_act"/>
    <property type="match status" value="1"/>
</dbReference>
<dbReference type="SMART" id="SM00710">
    <property type="entry name" value="PbH1"/>
    <property type="match status" value="22"/>
</dbReference>
<keyword evidence="6" id="KW-1185">Reference proteome</keyword>
<dbReference type="EMBL" id="AP026974">
    <property type="protein sequence ID" value="BDT79162.1"/>
    <property type="molecule type" value="Genomic_DNA"/>
</dbReference>
<evidence type="ECO:0000259" key="4">
    <source>
        <dbReference type="PROSITE" id="PS50927"/>
    </source>
</evidence>
<dbReference type="Proteomes" id="UP001211204">
    <property type="component" value="Chromosome"/>
</dbReference>
<proteinExistence type="predicted"/>
<comment type="subcellular location">
    <subcellularLocation>
        <location evidence="1">Secreted</location>
    </subcellularLocation>
</comment>
<dbReference type="SMART" id="SM00108">
    <property type="entry name" value="B_lectin"/>
    <property type="match status" value="1"/>
</dbReference>
<dbReference type="InterPro" id="IPR006626">
    <property type="entry name" value="PbH1"/>
</dbReference>
<dbReference type="InterPro" id="IPR041286">
    <property type="entry name" value="MBG_2"/>
</dbReference>
<dbReference type="RefSeq" id="WP_281744366.1">
    <property type="nucleotide sequence ID" value="NZ_AP026974.1"/>
</dbReference>
<dbReference type="Pfam" id="PF18676">
    <property type="entry name" value="MBG_2"/>
    <property type="match status" value="26"/>
</dbReference>
<dbReference type="InterPro" id="IPR036426">
    <property type="entry name" value="Bulb-type_lectin_dom_sf"/>
</dbReference>
<dbReference type="SUPFAM" id="SSF51126">
    <property type="entry name" value="Pectin lyase-like"/>
    <property type="match status" value="4"/>
</dbReference>
<dbReference type="Gene3D" id="3.30.160.710">
    <property type="match status" value="11"/>
</dbReference>
<accession>A0ABN6TRC3</accession>
<dbReference type="InterPro" id="IPR024973">
    <property type="entry name" value="ESPR"/>
</dbReference>
<keyword evidence="3" id="KW-0732">Signal</keyword>
<sequence length="7856" mass="783151">MNSSLNRMFKVIWSKAQGAWVAVSEIVRAHGKEQSLTRITRHFAVVAVMSGGAAIAAPPPAPNQLPTGGQIAAGVASMMTNGNTMTVTQSSNRAAINWNTFDIGSQATVNFVQPNANAVALNRVNSPNPSQIFGNLNANGQVYLLNSAGVYFAPGAQVNVGGIVATTMSMSDAAFMAGSTTFNRNGSTGKVINEGTIQTTLNGYIAMLAPEVRNTGLLVAQSGTIALAGGEAITLNFGPASKLESITVTESQIDVLVENRHAIKAPNGLVILSARAMNALAATVINSGTIEAKGVSQKGGRIVLEGSTVTNTGTLDVSSDTAQAGTITINGKTVSISGRVIATSPVQGGTLKAQATQTLNVNANIDVSSSQRGGQVQITGAQVAVADTSINADGDTQGGEVQVVATSAQSTNPFSDPFNPPSLPLTAALTGFTSINSRSRRGQGGNVTILGDSITLDGNTSINVSGATGGGNVLVGGDWQGSNGTYQATTTYMGQNVTIDASATLTGDGGKVVLWSDLTKVNGWTLVGGTINALGANGTGGQVETSGRHLGIDNTFAVSTGGGLWLLDPADVTISTQSNSGVWQNYDDFVRPDYWVNHMIVNNVTVINALNRGTNVKIYTSDLWSERPGYAVGNINIYADIIKTSGNAVNLTFEANAAIYGPGNIGSTGDRLNLTFNSTARVGTYSGSITGNVALTKLGTGTIALSGANNYTGPTVIEAANSCVTQLAAGSGANTANYTMLATDMPLYADQKVVIGDYTLVMQGAGNLVLYKNLGRAGQSAPWASGGNLVPGSYAVMQGDGNLVVYHPNGRDVIWALNSSNQPGAGLILGNNGQFYLGYAGTLRAQSNTAFGNTQSLTVNGTLNIWNSVTVKSLSGSGTIGNWGGPGSTLTFGDASSSGYSGAILNVIGASSLGLTKVGTGMQSLSFMYTSYTGATNIQDGILEFSGSSSATTNSSGFYGPGKLKIRTWAYGEISTSGWNLGANLSGLEFTTEDADITIASGYGANIAGPISLSGRNILLNANVTSTQSGADIALKARNNITQAELVNVTTNGGNASYWANSWNDAAGYILLNGGSGVSTGGGNIIMGGGYSSPLTGYAKGTIDTLLTNGISLTGNNRLSSSGGAITLRGMSSNINNVAVIDAGVYISGAIISAGTGKVSIEGVGLGSGIATNVQGLIFGGATITSANTSSDAITLIGSTANVTSAGTSLGINAGSLVVEATGTGGGIIVNGTSGGTGTGYEHGLDLSGSSLLSASGPILVTSTNPNSGGSGNFANAYIANSFIGAKASTNVTSSSANVTLRANEFTFSGANTIATTGNVAIEPLDASFASAQTLLSSNLTLSNGAASLTLGKSGNTGDITIGAAANVAGAINVTGGNVALNANLTSSANGSAITVNATNNISTGNTAKTLQTNNGNITLNADSDANSSGWLNLDYTTYIAGAGNVTFRGYTFTWDTSAGVRPTIANTTGAYVFESNTASFGQGTNAAGWIALPTTLSSYRFGKTTNTQDVTVDTLPLSIAGPVSIYGGNISINSNLTTTSLGGGDILLKAVGNISQSGGVVSNRSSVVYWSDSNGDGVGGISICGSSNVSLVDLKSWGGGIWLGGGSGNASWTPYANASSITVGNGTANTTSGNSTAVQIQNADIRTGDGNFRVAASSNQTAGTTGNNNAVDISGTQIISLGGDIQIIGTLAGKYSNGTAVTINATSSIATVGGNITLLGNVTDIFGSTTGWRNGLGIAGGIVQTIGGNITLTGNTNVAYSGNDSSAMYLTDGARVVSRSGAISVYGNTNASGYYDDGIRIQHNNITIGYDGTNAYSGDILIQSDRLSQRNSTAGTINVRTSGNLSILSNGSSFNRLWVEDSSPGSAMNFGSIWNFGTSLSSFTLGKTTNTYNISLANNLTTAGNISVYGGNITLSGSLRSSGANSKLLIKSLGTISSGADNLTFQTNNGSIVFWSNANSTSGGGIAMANANLTFNTANGSTSQAAGGGDLIFGGGSAVDANGNPTGNVTSSSHAIAFNPGSAGNTITKMYTGGGNISLKAKSTGGYGIMFNRATLINTGNGSLNIQTNATSVGIEFNTYGGATSGTSITAQGITIDASSSGSAAVYVVNNGIDLNSTGSGDISITGVSAPAAGHYGIRLGSSSTDIFNITSASGDITLNGTGNSSAIEYYLGNIKSTAGGDISIIANSPAWAGFYQPYSVNISTTTGNIGISGNGSLGYHGLHLGGGNISASTGNISIVGRQNGTKQGVYIIGATNISTTAGGSITLNGTSTSDIGLSFAAVTNITTAGAGATNIYGTSTSSYGVYSSAAVNIATNGSGAVNMCGTSSSSYGIYTAAAMNVNSSLGNGAINVCGTSSTSLATYIGANFNLISSAGDITMSGVTNSTSNQGVYIYSGNITSTTGNISLTGRTNTGYSGFDYARDTYSSSNTISSTAGNITITGSSNGSATGFGVDLYGSVASTTGNIVITGNGGSSYYGLYLYKNVTSTSGNITLTGRGTGTYGLLSDATNISSAGNISLFSEAMLRVNSNVYSYGAGNALVIKSNGSIHNARTQTIQTNNGSLVLWSNANGSTTAGRVIFDNEVVTLNTANGSTTQTAGGGNIIIGGGSAVDANGNPTGAVSYNGDWAISFGGGTSGYGQIYSGGGDISIKANASGGHAVLIGRTTTMNAGNGNINIVGCGTATGILLNTWNGTYNITAGGNITLTGSSSGSGTYDYDYAGIRSYYDNNTQGGTIRSTGGNVTLTGSGVQAGLYIYSSNNIVSDIGNVTLTGTAGSGNRSIVMYGNVLAGGSNININATNNNSIWLSGTVGQLAGSNVTSTNANITISGSQLFDTNAPTINTGSGNVTLRANTFNFGGGVTKIGTNGSIAILPLTDSAGFGQDVSTSWFNFIPTINLVAYTPNQITIGHANNTYAINWNSSSTVNGPINLYGSGVAVSANLITNNATTGNVGIYGNLSGAGNISIATGRTLTVNQSGASTYSGCISGSTAQLIKAGVGTLTMSGANTYGGSTNITAGTLIVNGSLSDATAVNVSSGATYNVSSSDTIGSFSGAGVINLVSGTLTAFGDNSNAIYSGNLSGAGGFAKAGNGTLIFSGTNTYTGGTTVSCGTLQVGNGGTTGTIGAGNISVNNATLAFNFSAGSYTLGNASSNAYVTLNNATLNVASGNVTLAGTTTTAGTSVSARKVAVDLVGTNNFTANAGASLNLLGNSTGAWTNSIVLEDGSVLNTNGAVTLTANGSTNAGGHWALGLFGNSTMNALSGSTLQVNVNQAASDWGITQYGTNATLSITGNTTFNISSLSVGWGGQASSGNTAPRLNAANGTTTINLAGTPSNGGFYMNGAGVMNATATGNIIINGSSSANIALVAASSFTTGAGNLTINAPISLVANTLNLTSGSGNITLGGIVSGTGSLVFNTTGTTTITAVNSYSGTTTINSGTLTIGSTGSLGSGTYGGAIVNNGSLIYSSSAAQTLSGNISGTGTLTQNGSGNLTLTGTNNSFATNLVINAGNLIIGGAGRLGNGSYAGSITNNGALYFNSSANQTLSGIISGSGGLTLQGAGNLTLSGSNSYSGVTTLNAGSLLVSADDNLGSTPGSATAGSIVMNGGALRATASFTLNANRGVTLGSNNGTFTIDPSVTLNYAGVIAGTGNMTKSGSGTLVMSGSNSYSGSTNVTAGTLQIGAGGTSGSVNASSNLNISTGTTLAFNRSDDISVANNISGAGALVKSASSALTLTGLQTYTGSTNVTSGAIVFTNNVAPTTSGFAGTGTVTIQPTGSAFTNAFNTGNYTYATTITGLTIGNATSVANSDIAVNGTAINISGPIKLYGGNIALNTNLITTAASTGNIILAAAGTILTNTSGLGITTNGSSILLASDTDNSGAGAISLDRVSLTTSGGDITLGGGAIDGSGYAVGANVALSNGMTPNYRGVWLHSSSVNAGGGNITLRGKGASPTATGFYGIGVDIVSFGYMGGTGDVIQTSGNGSISIVGIGGANNDAGAHPAGINIYSDSGIHRISTVNGSIAFNGTAGTGTARTFGGIQVDGGTANITSTRGDIEFIGIANASGYGISNAGTLNIGGDGTTNSSGNVTLTADVFNTGGTYNIRNTGNVTIQSNGSSFGSAFDWNSRFALLGTKTGLTLGKTTNTQNVTLTSATSIAGNISIYGGNVTLNNALTASNSGIIRLKATNGAITQNASGIITTAGLALLGGNATLTETTNNVTTLAAQDMGSLSFVNAGNLTLATVNPTGVSATGAVNISTRSGDLSITEAISTTSAANNAITLIAGSTTANGTATGGNILISGNGSVSVGSGGRATLYTGSIANSTGVSALVGSGSGNFRYGSNATVSRYNTTSAALGAGTYAIYRETPTLTINGSSSTIIYGNASSYSMSSNQVNGDTFDQIFGSGNGPTNTFVGATYSTSGNLKVGNYTVAVNGSSTNKLGYGTITYNNGTVQVNKANLSVSGTQIADTTYNNSTAATFSNSGTLVGVLSNATSSVSDVVTMTAAGNFSSKNVASNLAVTMNSAIGGADAANYQFAQATGLTGNITKRTVSLSASQSYTGNTTLTGVTVATGVAGETLTYSGATAYSSQVSDNSTNYFTAITLGNQAGATSSSGGLVSNYQLPSLASRSADNTVTISAANLTITANSTTKSYGVNTNLTAVGYVSNGLMNSETIGNVTLASAGAANTSGVASYNITVSNASGGTFNISNYNVTYNNGTLTVNPANLTITANSTSTQYGLGTTLGTTAFTSSGLQNSETIGNVVLASAGSANTTNVGTYNITASGATNGTFSASNYNISYVNGSLTVTQANLTLKADDQARTYGAANPTAGNVSITSGQLYNSDALSTATLTSAANATSNVGNYTLTASNQTMSTGLVSNYNITYATGNLTVNKANLTVTANSTTTQYGLGTTLGTTAFTSSGLQNSETIGNVVLASAGSANTTNVGTYNITASGATNGTFSASNYNISYVNGSLTVTQANLTLKADDQARTYGAANPTAGNVSITSGQLYNSDALSTATLTSAANATSNVGNYTLTASNQTMSTGLVSNYNITYATGNLTVNKANLTVTANSTTTQYGLGTTLGTTAFTSSGLQNSETIGNVVLASAGSANTTNVGTYNITASGATNGTFSASNYNISYVNGSLTVTQANLTLKADDQARTYGAANPTAGNVSITSGQLYNSDALSTATLTSAANATSNVGNYTLTASNQTMSTGLVSNYNITYATGNLTVNPANLTITANSTTKSYGVNTNLTAVGYVSNGLMNSETIGNVTLASAGAANTSGVASYNITVSNASGGTFNISNYNVTYNNGTLTVNPANLTITANSTSTQYGLGTTLGTTAFTSSGLQNSETIGNVVLASAGSANTTNVGTYNITASGATNGTFSASNYNISYVNGSLTVTQANLTLKADDQARTYGAANPTAGNVSITSGQLYNSDALSTATLTSAANATSNVGNYTLTASNQTMSTGLVSNYNITYATGNLTVNKANLTVTANSTTTQYGLGTTLGTTAFTSSGLQNSETIGNVVLASAGSANTTNVGTYNITASGATNGTFSASNYNISYVNGSLTVTQANLTLKADDQARTYGAANPTAGNVSITSGQLYNSDALSTATLTSAANATSNVGNYTLTASNQTMSTGLVSNYNITYATGNLTVNKANLTVTANSTTTQYGLGTTLGTTAFTSSGLQNSETIGNVVLASAGSANTTNVGTYNITASGATNGTFSASNYNISYVNGSLTVTQANLTLKADDQARTYGAANPTAGNVSITSGQLYNSDALSTATLTSAANATSNVGNYTLTASNQTMSTGLVSNYNITYATGNLTVNPANLTITANSTTKSYGVNTNLTAVGYVSNGLMNSETIGNVTLASAGAANTSGVASYNITVSNASGGTFNISNYNVTYNNGTLTVNPANLTITANSTSTQYGLGTTLGTTAFTSSGLQNSETIGNVVLASAGSANTTNVGTYNITASGATNGTFSASNYNISYVNGSLTVTQANLTLKADDQARTYGAANPTAGNVSITSGQLYNSDALSTATLTSAANATSNVGNYTLTASNQTMSTGLVSNYNITYATGNLTVNKANLTVTANSTTTQYGLGTTLGTTAFTSSGLQNSETIGNVVLASAGSANTTNVGTYNITASGATNGTFSASNYNISYVNGSLTVTQANLTLKADDQARTYGAANPTAGNVSITSGQLYNSDALSTATLTSAANATSNVGNYTLTASNQTMSTGLVSNYNITYATGNLTVNPANLTITANSTTKSYGVNTNLTAVGYVSNGLMNSETIGNVTLASAGAANTSGVASYNITVSNASGGTFNISNYNVTYNNGTLTVNPANLTITANSTSTQYGLGTTLGTTAFTSSGLQNSETIGNVVLASAGSANTTNVGTYNITASGATNGTFSASNYNISYVNGSLTVNPANLTITANSTSTQYGLGTNLTAVGYSASGLQNSESIGSVALTSNGSAVTANAGSYTITAANATNNGNFSTSNYNITYVDGALTVTPANITVVANNQARTYGAANPSSGTVTLAAGSTLYNGDTLGNATVASNATATSNVGNYTLTASNQTLSNGSVGNYNIIYNTGTLTVNKAEATVTANSANLTYNGSQQSVSGFTATGLVNNQTVAVLTDVSAGANGTNAGVYVSQATGNATNYNLTFVNGTLTINKAALTVTGNSANTTYTGLAQSVTGYNVSGLQGTDTVAVLTNVSASGANGTNAGSYTNSVTTGVEGNYVVTGVNGALNIDKATITVTADNKNRLYGASNPSLTQTMTGFVNSEDATSANVIGSGSATTTATNLTGVGNYTIASSIGNLSSANYQFTAVNGTLTINKAHLTITADDQSRIYGSANPTFTQTITGFMNGETASTAGVLSGVAYGTSTANATTNVGNYTITAGVGNLTSANYDFVTTAGVLTITKAQLSAIGNKVYDGSSLINGSQISVTGVNGETFASAGTATMQSKNVQTNQRLSSIAGLTLSGANGSNISNYDDLSLSNTSVSVSRLNVTLVAPNATMVYSNTTIQQATTADLTALSGQLVGGDRVSSAAITYNTKDAGANKTVTLNSVVVSDDNNGQNYCISVADSYTGVITKAPLTISAVNDGKIVTQADAVSVNGSIGYGGVVYTGFVGGDTVANLTSTANGSIQALWNGTVTRSNISGVNNESARTYAGVLNPSGFSATNYNITYQSGNYVIVPADTLLIKVVGSGTANVNYSSSLSAFQLSAEYLRGNTTITNLSANVTNGYASIVDGFGTTAIFRLSAVNGSYSSSGNLNVGGYNLDASNVTIIGSNFNNLAVVGAITVSPKTIANNVSTIQAVSKVYDGSTSITAANLSFNQTASGVVSGDTVTLVGSGSYIDRHVGANKSVTLSMGLFGADANNYVLSSGNLTGNIGTITQLSSVAYTGANSGNWSTATNWAGGALPDGNNVAQVIIPINKTVVYNSDQVGATTSSIVNNGSIVFASANPFNLANSISGTGSIVQRGAGVLSITGNNSMSGIVDIASYRLALGSTNALGTANVASAGGTLSVTGGTTLNRLSVDGAVTIDSVINTVGDQVYGGPLTFLTGNGSSAANFNSSAGNISFMSTVSAGAGSKAAQRNLVVTAANGTVLFNDQVGFNVVNQISTSYRFLPYLGAYSSLTGVNPYGVNVTAQTIKLFGDVTTFENQQYNGSVLIGDNGSNGRTRLLLSMDPSIAVNGPINDVSAGQHTLLMRAFSLPNVSGPAPTITYGNVGNIAPLAALDALVGVQEIDPILNPSVAQLAANVAPLGSVTQTGTTTQYIPPSSLSNLGGASTQNLQTASLNTSPHGRLHDQTQQLVQSFRSSEMDSSAGAGEVVVGDLTNASCDPKIDDFCGGK</sequence>
<keyword evidence="2" id="KW-0964">Secreted</keyword>
<dbReference type="Pfam" id="PF12951">
    <property type="entry name" value="PATR"/>
    <property type="match status" value="9"/>
</dbReference>
<gene>
    <name evidence="5" type="ORF">PKF032_10500</name>
</gene>
<dbReference type="InterPro" id="IPR001480">
    <property type="entry name" value="Bulb-type_lectin_dom"/>
</dbReference>
<feature type="domain" description="Bulb-type lectin" evidence="4">
    <location>
        <begin position="738"/>
        <end position="850"/>
    </location>
</feature>
<evidence type="ECO:0000256" key="2">
    <source>
        <dbReference type="ARBA" id="ARBA00022525"/>
    </source>
</evidence>
<evidence type="ECO:0000313" key="5">
    <source>
        <dbReference type="EMBL" id="BDT79162.1"/>
    </source>
</evidence>
<dbReference type="InterPro" id="IPR008638">
    <property type="entry name" value="FhaB/CdiA-like_TPS"/>
</dbReference>
<dbReference type="Gene3D" id="2.90.10.10">
    <property type="entry name" value="Bulb-type lectin domain"/>
    <property type="match status" value="1"/>
</dbReference>
<dbReference type="InterPro" id="IPR012334">
    <property type="entry name" value="Pectin_lyas_fold"/>
</dbReference>
<dbReference type="PANTHER" id="PTHR12338:SF8">
    <property type="entry name" value="HEME_HEMOPEXIN-BINDING PROTEIN"/>
    <property type="match status" value="1"/>
</dbReference>
<dbReference type="Pfam" id="PF18657">
    <property type="entry name" value="YDG"/>
    <property type="match status" value="2"/>
</dbReference>
<protein>
    <recommendedName>
        <fullName evidence="4">Bulb-type lectin domain-containing protein</fullName>
    </recommendedName>
</protein>
<evidence type="ECO:0000256" key="1">
    <source>
        <dbReference type="ARBA" id="ARBA00004613"/>
    </source>
</evidence>
<dbReference type="PROSITE" id="PS50927">
    <property type="entry name" value="BULB_LECTIN"/>
    <property type="match status" value="1"/>
</dbReference>
<evidence type="ECO:0000313" key="6">
    <source>
        <dbReference type="Proteomes" id="UP001211204"/>
    </source>
</evidence>
<dbReference type="Gene3D" id="2.160.20.10">
    <property type="entry name" value="Single-stranded right-handed beta-helix, Pectin lyase-like"/>
    <property type="match status" value="2"/>
</dbReference>
<dbReference type="InterPro" id="IPR011050">
    <property type="entry name" value="Pectin_lyase_fold/virulence"/>
</dbReference>
<dbReference type="InterPro" id="IPR041248">
    <property type="entry name" value="YDG"/>
</dbReference>
<organism evidence="5 6">
    <name type="scientific">Polynucleobacter yangtzensis</name>
    <dbReference type="NCBI Taxonomy" id="1743159"/>
    <lineage>
        <taxon>Bacteria</taxon>
        <taxon>Pseudomonadati</taxon>
        <taxon>Pseudomonadota</taxon>
        <taxon>Betaproteobacteria</taxon>
        <taxon>Burkholderiales</taxon>
        <taxon>Burkholderiaceae</taxon>
        <taxon>Polynucleobacter</taxon>
    </lineage>
</organism>